<dbReference type="OrthoDB" id="2925480at2759"/>
<evidence type="ECO:0000313" key="1">
    <source>
        <dbReference type="EMBL" id="SJL08711.1"/>
    </source>
</evidence>
<name>A0A284RIW8_ARMOS</name>
<organism evidence="1 2">
    <name type="scientific">Armillaria ostoyae</name>
    <name type="common">Armillaria root rot fungus</name>
    <dbReference type="NCBI Taxonomy" id="47428"/>
    <lineage>
        <taxon>Eukaryota</taxon>
        <taxon>Fungi</taxon>
        <taxon>Dikarya</taxon>
        <taxon>Basidiomycota</taxon>
        <taxon>Agaricomycotina</taxon>
        <taxon>Agaricomycetes</taxon>
        <taxon>Agaricomycetidae</taxon>
        <taxon>Agaricales</taxon>
        <taxon>Marasmiineae</taxon>
        <taxon>Physalacriaceae</taxon>
        <taxon>Armillaria</taxon>
    </lineage>
</organism>
<accession>A0A284RIW8</accession>
<dbReference type="OMA" id="SEWMLAH"/>
<sequence length="609" mass="68071">MESRYLNSALSDVALILKNALVSLDNIDVFLSIVTSPRITPTRSDVSTFLTNSFPRVASVDKAPNIAVALDPTVSRVDARISAALERGYSGSSFLALVTIHHGVAHATRHQFVPVAIRGSCLVDEEDQWPSDPGYQVERALFGGIVGVSFAGSPTDPDLPEISHFTLYTEDGDLYIIEKRELDGSPAELPLAKRIKLARPVLRNYKALLDKFNTLGLGFLELLLGEEDDDSEESSKDDLAEIIKAWKRPHKAHSSVKITFSVLEDRLGLRMFYHDWNRSRMDLWRDSKYSAVDLEPLYQELEAIYESSNLRNLVASRRSIVNAYLTFIVTTMRKEREGHIKTAFKAKIEASPNHDITPLLPHTESDQVLSSFLKSPEGVGSPSTLEEFSIDDKVNFVWWANRLLGRRTFTALEEDLWNLYLYEGMAIDSAVLKGASQDAPGLTLSGVVDYGILVFKTRDSGNVYCARPEGVVCGSLKAGELRLLYVETEMDNEGRIRFIDDDPVVEATAQALALSTMSKRPNMRFIVTNSSEWMLAHLRNGPNPEITSMSSIETLKCDHPFKKSYGSVEYRERVMSSWRRNVREVFVTVAEWLAPESESLIKSPPPSSA</sequence>
<gene>
    <name evidence="1" type="ORF">ARMOST_12080</name>
</gene>
<dbReference type="Proteomes" id="UP000219338">
    <property type="component" value="Unassembled WGS sequence"/>
</dbReference>
<protein>
    <submittedName>
        <fullName evidence="1">Uncharacterized protein</fullName>
    </submittedName>
</protein>
<dbReference type="EMBL" id="FUEG01000009">
    <property type="protein sequence ID" value="SJL08711.1"/>
    <property type="molecule type" value="Genomic_DNA"/>
</dbReference>
<dbReference type="AlphaFoldDB" id="A0A284RIW8"/>
<reference evidence="2" key="1">
    <citation type="journal article" date="2017" name="Nat. Ecol. Evol.">
        <title>Genome expansion and lineage-specific genetic innovations in the forest pathogenic fungi Armillaria.</title>
        <authorList>
            <person name="Sipos G."/>
            <person name="Prasanna A.N."/>
            <person name="Walter M.C."/>
            <person name="O'Connor E."/>
            <person name="Balint B."/>
            <person name="Krizsan K."/>
            <person name="Kiss B."/>
            <person name="Hess J."/>
            <person name="Varga T."/>
            <person name="Slot J."/>
            <person name="Riley R."/>
            <person name="Boka B."/>
            <person name="Rigling D."/>
            <person name="Barry K."/>
            <person name="Lee J."/>
            <person name="Mihaltcheva S."/>
            <person name="LaButti K."/>
            <person name="Lipzen A."/>
            <person name="Waldron R."/>
            <person name="Moloney N.M."/>
            <person name="Sperisen C."/>
            <person name="Kredics L."/>
            <person name="Vagvoelgyi C."/>
            <person name="Patrignani A."/>
            <person name="Fitzpatrick D."/>
            <person name="Nagy I."/>
            <person name="Doyle S."/>
            <person name="Anderson J.B."/>
            <person name="Grigoriev I.V."/>
            <person name="Gueldener U."/>
            <person name="Muensterkoetter M."/>
            <person name="Nagy L.G."/>
        </authorList>
    </citation>
    <scope>NUCLEOTIDE SEQUENCE [LARGE SCALE GENOMIC DNA]</scope>
    <source>
        <strain evidence="2">C18/9</strain>
    </source>
</reference>
<evidence type="ECO:0000313" key="2">
    <source>
        <dbReference type="Proteomes" id="UP000219338"/>
    </source>
</evidence>
<proteinExistence type="predicted"/>
<keyword evidence="2" id="KW-1185">Reference proteome</keyword>